<dbReference type="Pfam" id="PF07238">
    <property type="entry name" value="PilZ"/>
    <property type="match status" value="1"/>
</dbReference>
<dbReference type="InterPro" id="IPR004090">
    <property type="entry name" value="Chemotax_Me-accpt_rcpt"/>
</dbReference>
<gene>
    <name evidence="7" type="ORF">IGS68_34970</name>
</gene>
<feature type="domain" description="Methyl-accepting transducer" evidence="5">
    <location>
        <begin position="341"/>
        <end position="567"/>
    </location>
</feature>
<geneLocation type="plasmid" evidence="7 8">
    <name>pTT6-4</name>
</geneLocation>
<dbReference type="PROSITE" id="PS50111">
    <property type="entry name" value="CHEMOTAXIS_TRANSDUC_2"/>
    <property type="match status" value="1"/>
</dbReference>
<dbReference type="RefSeq" id="WP_201083819.1">
    <property type="nucleotide sequence ID" value="NZ_CP067424.1"/>
</dbReference>
<feature type="compositionally biased region" description="Basic and acidic residues" evidence="4">
    <location>
        <begin position="110"/>
        <end position="124"/>
    </location>
</feature>
<dbReference type="Proteomes" id="UP000595197">
    <property type="component" value="Plasmid pTT6-4"/>
</dbReference>
<feature type="region of interest" description="Disordered" evidence="4">
    <location>
        <begin position="101"/>
        <end position="129"/>
    </location>
</feature>
<evidence type="ECO:0000313" key="7">
    <source>
        <dbReference type="EMBL" id="QQP93982.1"/>
    </source>
</evidence>
<reference evidence="7" key="1">
    <citation type="submission" date="2021-02" db="EMBL/GenBank/DDBJ databases">
        <title>Skermanella TT6 skin isolate.</title>
        <authorList>
            <person name="Lee K."/>
            <person name="Ganzorig M."/>
        </authorList>
    </citation>
    <scope>NUCLEOTIDE SEQUENCE</scope>
    <source>
        <strain evidence="7">TT6</strain>
    </source>
</reference>
<feature type="domain" description="HAMP" evidence="6">
    <location>
        <begin position="247"/>
        <end position="300"/>
    </location>
</feature>
<evidence type="ECO:0000259" key="6">
    <source>
        <dbReference type="PROSITE" id="PS50885"/>
    </source>
</evidence>
<dbReference type="InterPro" id="IPR004089">
    <property type="entry name" value="MCPsignal_dom"/>
</dbReference>
<dbReference type="InterPro" id="IPR009875">
    <property type="entry name" value="PilZ_domain"/>
</dbReference>
<dbReference type="PANTHER" id="PTHR32089">
    <property type="entry name" value="METHYL-ACCEPTING CHEMOTAXIS PROTEIN MCPB"/>
    <property type="match status" value="1"/>
</dbReference>
<dbReference type="InterPro" id="IPR003660">
    <property type="entry name" value="HAMP_dom"/>
</dbReference>
<dbReference type="Gene3D" id="1.10.287.950">
    <property type="entry name" value="Methyl-accepting chemotaxis protein"/>
    <property type="match status" value="1"/>
</dbReference>
<keyword evidence="7" id="KW-0614">Plasmid</keyword>
<dbReference type="PANTHER" id="PTHR32089:SF112">
    <property type="entry name" value="LYSOZYME-LIKE PROTEIN-RELATED"/>
    <property type="match status" value="1"/>
</dbReference>
<sequence>MSIRLKILFACLLMTAVTVTLGVFALAAGRQLGQLAVQVYDEAFMSVSLVRSAETRFTALQGLYLAAGAAEQAAGAVRGSLAAPVARDEPSERQRLIALARTGSPTRAAGEPEIRAEETPKLEASDTAGELPARVDPAAVRERVAAILEDLDVAIERAMSAEGRGAATTLRGQIERVGIQADDPAAMPALLEVAAGGFEQVVETFAADGFAYRARAEDEMADSQRSTLIAIGLSVAAALLITAVLSRALVTPLRRLTGDLEKLSAGEHGHVILGGHRRDEIGTMVRVAEVFRQGLREAEHLRHQQTEQAESARQAQRQALQAMAERVESEAGAAVAQVSRRTEAMSREAEVMARSATGMTDNARTVANAAQQALANAQMVSAATEELTASIQEITGRLGEASSVTREAVEAGDRTERTIASLAVTVDRIDEVSTLIAGIASQTNLLALNATIEAARAGEAGKGFAVVAGEVKNLAGQTASATEEIGRQIAAIKGVTREAVASVAGMRRHIDAVSGISSTIAAGMEEQSAATREIARNVTQTATAAHDVSERIAAVSAEALATGATAGRVRGETTEVAVAIQELRQVLVRVVRTATPDVDRRASPRHPVDLAARISGPAGTGEVRVADLSTTGARVAGNPGLDAGDTGTLTLAASGVAVGFRVIDAAADGLRLALETAGNTAYERLLAGMTAGSHRRPDAA</sequence>
<dbReference type="SUPFAM" id="SSF58104">
    <property type="entry name" value="Methyl-accepting chemotaxis protein (MCP) signaling domain"/>
    <property type="match status" value="1"/>
</dbReference>
<evidence type="ECO:0000256" key="3">
    <source>
        <dbReference type="PROSITE-ProRule" id="PRU00284"/>
    </source>
</evidence>
<dbReference type="Pfam" id="PF00015">
    <property type="entry name" value="MCPsignal"/>
    <property type="match status" value="1"/>
</dbReference>
<comment type="similarity">
    <text evidence="2">Belongs to the methyl-accepting chemotaxis (MCP) protein family.</text>
</comment>
<accession>A0ABX7BI16</accession>
<dbReference type="SUPFAM" id="SSF141371">
    <property type="entry name" value="PilZ domain-like"/>
    <property type="match status" value="1"/>
</dbReference>
<evidence type="ECO:0000256" key="4">
    <source>
        <dbReference type="SAM" id="MobiDB-lite"/>
    </source>
</evidence>
<evidence type="ECO:0000313" key="8">
    <source>
        <dbReference type="Proteomes" id="UP000595197"/>
    </source>
</evidence>
<evidence type="ECO:0000256" key="1">
    <source>
        <dbReference type="ARBA" id="ARBA00023224"/>
    </source>
</evidence>
<dbReference type="SMART" id="SM00283">
    <property type="entry name" value="MA"/>
    <property type="match status" value="1"/>
</dbReference>
<evidence type="ECO:0000259" key="5">
    <source>
        <dbReference type="PROSITE" id="PS50111"/>
    </source>
</evidence>
<name>A0ABX7BI16_9PROT</name>
<organism evidence="7 8">
    <name type="scientific">Skermanella cutis</name>
    <dbReference type="NCBI Taxonomy" id="2775420"/>
    <lineage>
        <taxon>Bacteria</taxon>
        <taxon>Pseudomonadati</taxon>
        <taxon>Pseudomonadota</taxon>
        <taxon>Alphaproteobacteria</taxon>
        <taxon>Rhodospirillales</taxon>
        <taxon>Azospirillaceae</taxon>
        <taxon>Skermanella</taxon>
    </lineage>
</organism>
<keyword evidence="8" id="KW-1185">Reference proteome</keyword>
<dbReference type="PRINTS" id="PR00260">
    <property type="entry name" value="CHEMTRNSDUCR"/>
</dbReference>
<dbReference type="EMBL" id="CP067424">
    <property type="protein sequence ID" value="QQP93982.1"/>
    <property type="molecule type" value="Genomic_DNA"/>
</dbReference>
<dbReference type="PROSITE" id="PS50885">
    <property type="entry name" value="HAMP"/>
    <property type="match status" value="1"/>
</dbReference>
<dbReference type="Gene3D" id="6.10.340.10">
    <property type="match status" value="1"/>
</dbReference>
<evidence type="ECO:0000256" key="2">
    <source>
        <dbReference type="ARBA" id="ARBA00029447"/>
    </source>
</evidence>
<protein>
    <submittedName>
        <fullName evidence="7">Methyl-accepting chemotaxis protein</fullName>
    </submittedName>
</protein>
<proteinExistence type="inferred from homology"/>
<keyword evidence="1 3" id="KW-0807">Transducer</keyword>